<accession>A0ABS8VLM8</accession>
<dbReference type="Proteomes" id="UP000823775">
    <property type="component" value="Unassembled WGS sequence"/>
</dbReference>
<evidence type="ECO:0000313" key="2">
    <source>
        <dbReference type="Proteomes" id="UP000823775"/>
    </source>
</evidence>
<evidence type="ECO:0000313" key="1">
    <source>
        <dbReference type="EMBL" id="MCD9646854.1"/>
    </source>
</evidence>
<comment type="caution">
    <text evidence="1">The sequence shown here is derived from an EMBL/GenBank/DDBJ whole genome shotgun (WGS) entry which is preliminary data.</text>
</comment>
<keyword evidence="2" id="KW-1185">Reference proteome</keyword>
<reference evidence="1 2" key="1">
    <citation type="journal article" date="2021" name="BMC Genomics">
        <title>Datura genome reveals duplications of psychoactive alkaloid biosynthetic genes and high mutation rate following tissue culture.</title>
        <authorList>
            <person name="Rajewski A."/>
            <person name="Carter-House D."/>
            <person name="Stajich J."/>
            <person name="Litt A."/>
        </authorList>
    </citation>
    <scope>NUCLEOTIDE SEQUENCE [LARGE SCALE GENOMIC DNA]</scope>
    <source>
        <strain evidence="1">AR-01</strain>
    </source>
</reference>
<feature type="non-terminal residue" evidence="1">
    <location>
        <position position="1"/>
    </location>
</feature>
<name>A0ABS8VLM8_DATST</name>
<dbReference type="EMBL" id="JACEIK010004938">
    <property type="protein sequence ID" value="MCD9646854.1"/>
    <property type="molecule type" value="Genomic_DNA"/>
</dbReference>
<proteinExistence type="predicted"/>
<protein>
    <submittedName>
        <fullName evidence="1">Uncharacterized protein</fullName>
    </submittedName>
</protein>
<organism evidence="1 2">
    <name type="scientific">Datura stramonium</name>
    <name type="common">Jimsonweed</name>
    <name type="synonym">Common thornapple</name>
    <dbReference type="NCBI Taxonomy" id="4076"/>
    <lineage>
        <taxon>Eukaryota</taxon>
        <taxon>Viridiplantae</taxon>
        <taxon>Streptophyta</taxon>
        <taxon>Embryophyta</taxon>
        <taxon>Tracheophyta</taxon>
        <taxon>Spermatophyta</taxon>
        <taxon>Magnoliopsida</taxon>
        <taxon>eudicotyledons</taxon>
        <taxon>Gunneridae</taxon>
        <taxon>Pentapetalae</taxon>
        <taxon>asterids</taxon>
        <taxon>lamiids</taxon>
        <taxon>Solanales</taxon>
        <taxon>Solanaceae</taxon>
        <taxon>Solanoideae</taxon>
        <taxon>Datureae</taxon>
        <taxon>Datura</taxon>
    </lineage>
</organism>
<sequence>HDLQGTLEIHVGYWRGIRSNLYAPPDDPLGHEPLSQYRFPECSSQWTRYGGQETTTVDTVVKFLVHYGGTPTTTTVSLERSPKLVALPESSIYTSSLHNTSLTVV</sequence>
<gene>
    <name evidence="1" type="ORF">HAX54_037051</name>
</gene>